<evidence type="ECO:0000259" key="1">
    <source>
        <dbReference type="Pfam" id="PF01909"/>
    </source>
</evidence>
<organism evidence="2 3">
    <name type="scientific">Terrabacter ginsenosidimutans</name>
    <dbReference type="NCBI Taxonomy" id="490575"/>
    <lineage>
        <taxon>Bacteria</taxon>
        <taxon>Bacillati</taxon>
        <taxon>Actinomycetota</taxon>
        <taxon>Actinomycetes</taxon>
        <taxon>Micrococcales</taxon>
        <taxon>Intrasporangiaceae</taxon>
        <taxon>Terrabacter</taxon>
    </lineage>
</organism>
<dbReference type="RefSeq" id="WP_344951960.1">
    <property type="nucleotide sequence ID" value="NZ_BAABDC010000014.1"/>
</dbReference>
<gene>
    <name evidence="2" type="ORF">GCM10022399_43270</name>
</gene>
<protein>
    <submittedName>
        <fullName evidence="2">Nucleotidyltransferase domain-containing protein</fullName>
    </submittedName>
</protein>
<reference evidence="3" key="1">
    <citation type="journal article" date="2019" name="Int. J. Syst. Evol. Microbiol.">
        <title>The Global Catalogue of Microorganisms (GCM) 10K type strain sequencing project: providing services to taxonomists for standard genome sequencing and annotation.</title>
        <authorList>
            <consortium name="The Broad Institute Genomics Platform"/>
            <consortium name="The Broad Institute Genome Sequencing Center for Infectious Disease"/>
            <person name="Wu L."/>
            <person name="Ma J."/>
        </authorList>
    </citation>
    <scope>NUCLEOTIDE SEQUENCE [LARGE SCALE GENOMIC DNA]</scope>
    <source>
        <strain evidence="3">JCM 17125</strain>
    </source>
</reference>
<feature type="domain" description="Polymerase nucleotidyl transferase" evidence="1">
    <location>
        <begin position="18"/>
        <end position="51"/>
    </location>
</feature>
<proteinExistence type="predicted"/>
<dbReference type="InterPro" id="IPR043519">
    <property type="entry name" value="NT_sf"/>
</dbReference>
<dbReference type="Pfam" id="PF01909">
    <property type="entry name" value="NTP_transf_2"/>
    <property type="match status" value="1"/>
</dbReference>
<dbReference type="Gene3D" id="3.30.460.10">
    <property type="entry name" value="Beta Polymerase, domain 2"/>
    <property type="match status" value="1"/>
</dbReference>
<sequence length="274" mass="28339">MISEETLRRMADELTGVSGVVGVVLGGSRARGDALPSSDVDLGVYYEGAPDTATLTRLASRWSGRDITVGEPGSWGPWVDAGGWLKVDGTAVDWILRDIDRVAAQADRASRGEFAFHQQAGHPLGFLDVSYAGELALGVVLADPSGRLASLRSTVTAYPRSLRDAMVGALWEADFLVVAAGKGAARGDTAYVSSALSRAILLCAHALHADAGRWVTNEKGLVPAVASLPRTPAGFSRDAALALGSLGATEDSLRAAVESVSGSVAATRSALRPG</sequence>
<evidence type="ECO:0000313" key="2">
    <source>
        <dbReference type="EMBL" id="GAA3722254.1"/>
    </source>
</evidence>
<accession>A0ABP7EPF8</accession>
<dbReference type="EMBL" id="BAABDC010000014">
    <property type="protein sequence ID" value="GAA3722254.1"/>
    <property type="molecule type" value="Genomic_DNA"/>
</dbReference>
<keyword evidence="3" id="KW-1185">Reference proteome</keyword>
<dbReference type="SUPFAM" id="SSF81301">
    <property type="entry name" value="Nucleotidyltransferase"/>
    <property type="match status" value="1"/>
</dbReference>
<evidence type="ECO:0000313" key="3">
    <source>
        <dbReference type="Proteomes" id="UP001501468"/>
    </source>
</evidence>
<dbReference type="Proteomes" id="UP001501468">
    <property type="component" value="Unassembled WGS sequence"/>
</dbReference>
<comment type="caution">
    <text evidence="2">The sequence shown here is derived from an EMBL/GenBank/DDBJ whole genome shotgun (WGS) entry which is preliminary data.</text>
</comment>
<name>A0ABP7EPF8_9MICO</name>
<dbReference type="InterPro" id="IPR002934">
    <property type="entry name" value="Polymerase_NTP_transf_dom"/>
</dbReference>